<dbReference type="EMBL" id="JAANOU010000001">
    <property type="protein sequence ID" value="NIH82201.1"/>
    <property type="molecule type" value="Genomic_DNA"/>
</dbReference>
<gene>
    <name evidence="1" type="ORF">FHX46_004731</name>
</gene>
<proteinExistence type="predicted"/>
<evidence type="ECO:0000313" key="2">
    <source>
        <dbReference type="Proteomes" id="UP000754495"/>
    </source>
</evidence>
<dbReference type="Proteomes" id="UP000754495">
    <property type="component" value="Unassembled WGS sequence"/>
</dbReference>
<comment type="caution">
    <text evidence="1">The sequence shown here is derived from an EMBL/GenBank/DDBJ whole genome shotgun (WGS) entry which is preliminary data.</text>
</comment>
<name>A0ABX0SZ04_9PSEU</name>
<accession>A0ABX0SZ04</accession>
<sequence length="31" mass="3531">MVTWDDIDGHPAFRAAWLRMAAMIGQNGQDR</sequence>
<keyword evidence="2" id="KW-1185">Reference proteome</keyword>
<reference evidence="1 2" key="1">
    <citation type="submission" date="2020-03" db="EMBL/GenBank/DDBJ databases">
        <title>Sequencing the genomes of 1000 actinobacteria strains.</title>
        <authorList>
            <person name="Klenk H.-P."/>
        </authorList>
    </citation>
    <scope>NUCLEOTIDE SEQUENCE [LARGE SCALE GENOMIC DNA]</scope>
    <source>
        <strain evidence="1 2">DSM 45668</strain>
    </source>
</reference>
<evidence type="ECO:0000313" key="1">
    <source>
        <dbReference type="EMBL" id="NIH82201.1"/>
    </source>
</evidence>
<organism evidence="1 2">
    <name type="scientific">Amycolatopsis viridis</name>
    <dbReference type="NCBI Taxonomy" id="185678"/>
    <lineage>
        <taxon>Bacteria</taxon>
        <taxon>Bacillati</taxon>
        <taxon>Actinomycetota</taxon>
        <taxon>Actinomycetes</taxon>
        <taxon>Pseudonocardiales</taxon>
        <taxon>Pseudonocardiaceae</taxon>
        <taxon>Amycolatopsis</taxon>
    </lineage>
</organism>
<protein>
    <submittedName>
        <fullName evidence="1">Uncharacterized protein</fullName>
    </submittedName>
</protein>